<gene>
    <name evidence="3" type="ORF">DGD08_13610</name>
</gene>
<dbReference type="PANTHER" id="PTHR46268:SF6">
    <property type="entry name" value="UNIVERSAL STRESS PROTEIN UP12"/>
    <property type="match status" value="1"/>
</dbReference>
<accession>A0A3D4VAV8</accession>
<dbReference type="PANTHER" id="PTHR46268">
    <property type="entry name" value="STRESS RESPONSE PROTEIN NHAX"/>
    <property type="match status" value="1"/>
</dbReference>
<dbReference type="SUPFAM" id="SSF52402">
    <property type="entry name" value="Adenine nucleotide alpha hydrolases-like"/>
    <property type="match status" value="1"/>
</dbReference>
<name>A0A3D4VAV8_9BACT</name>
<protein>
    <submittedName>
        <fullName evidence="3">Universal stress protein</fullName>
    </submittedName>
</protein>
<evidence type="ECO:0000313" key="4">
    <source>
        <dbReference type="Proteomes" id="UP000264071"/>
    </source>
</evidence>
<dbReference type="InterPro" id="IPR006016">
    <property type="entry name" value="UspA"/>
</dbReference>
<evidence type="ECO:0000313" key="3">
    <source>
        <dbReference type="EMBL" id="HCT58236.1"/>
    </source>
</evidence>
<evidence type="ECO:0000256" key="1">
    <source>
        <dbReference type="ARBA" id="ARBA00008791"/>
    </source>
</evidence>
<dbReference type="InterPro" id="IPR006015">
    <property type="entry name" value="Universal_stress_UspA"/>
</dbReference>
<dbReference type="InterPro" id="IPR014729">
    <property type="entry name" value="Rossmann-like_a/b/a_fold"/>
</dbReference>
<dbReference type="CDD" id="cd00293">
    <property type="entry name" value="USP-like"/>
    <property type="match status" value="1"/>
</dbReference>
<dbReference type="PRINTS" id="PR01438">
    <property type="entry name" value="UNVRSLSTRESS"/>
</dbReference>
<dbReference type="EMBL" id="DPIY01000010">
    <property type="protein sequence ID" value="HCT58236.1"/>
    <property type="molecule type" value="Genomic_DNA"/>
</dbReference>
<dbReference type="AlphaFoldDB" id="A0A3D4VAV8"/>
<dbReference type="Gene3D" id="3.40.50.620">
    <property type="entry name" value="HUPs"/>
    <property type="match status" value="1"/>
</dbReference>
<proteinExistence type="inferred from homology"/>
<dbReference type="Proteomes" id="UP000264071">
    <property type="component" value="Unassembled WGS sequence"/>
</dbReference>
<evidence type="ECO:0000259" key="2">
    <source>
        <dbReference type="Pfam" id="PF00582"/>
    </source>
</evidence>
<comment type="caution">
    <text evidence="3">The sequence shown here is derived from an EMBL/GenBank/DDBJ whole genome shotgun (WGS) entry which is preliminary data.</text>
</comment>
<comment type="similarity">
    <text evidence="1">Belongs to the universal stress protein A family.</text>
</comment>
<reference evidence="3 4" key="1">
    <citation type="journal article" date="2018" name="Nat. Biotechnol.">
        <title>A standardized bacterial taxonomy based on genome phylogeny substantially revises the tree of life.</title>
        <authorList>
            <person name="Parks D.H."/>
            <person name="Chuvochina M."/>
            <person name="Waite D.W."/>
            <person name="Rinke C."/>
            <person name="Skarshewski A."/>
            <person name="Chaumeil P.A."/>
            <person name="Hugenholtz P."/>
        </authorList>
    </citation>
    <scope>NUCLEOTIDE SEQUENCE [LARGE SCALE GENOMIC DNA]</scope>
    <source>
        <strain evidence="3">UBA8844</strain>
    </source>
</reference>
<organism evidence="3 4">
    <name type="scientific">Gemmatimonas aurantiaca</name>
    <dbReference type="NCBI Taxonomy" id="173480"/>
    <lineage>
        <taxon>Bacteria</taxon>
        <taxon>Pseudomonadati</taxon>
        <taxon>Gemmatimonadota</taxon>
        <taxon>Gemmatimonadia</taxon>
        <taxon>Gemmatimonadales</taxon>
        <taxon>Gemmatimonadaceae</taxon>
        <taxon>Gemmatimonas</taxon>
    </lineage>
</organism>
<dbReference type="Pfam" id="PF00582">
    <property type="entry name" value="Usp"/>
    <property type="match status" value="1"/>
</dbReference>
<sequence length="150" mass="16662">MYRRILVPLEHSPYDDVIIAHVRQLATLCKSSLLLMHVADGWAARHQKSLQLRESEEMRVDREYLEGWCATLRGEGFEADSILAGGDPASEIAAAADREHCDLIAMAVHGHRGLQDVIYGTTANTVRHRTMVPVLMVRGPAGLRLAGRPR</sequence>
<dbReference type="OMA" id="VIKNAHC"/>
<feature type="domain" description="UspA" evidence="2">
    <location>
        <begin position="1"/>
        <end position="138"/>
    </location>
</feature>